<sequence length="89" mass="10274">MDSHYSTLRTIYEIVKDDPDPTSYPCKPAQIIVRQFLPWDTILVNIRKLDEEGMVSLQQYDRFTIVRLTALGMKKARANGSSAIRRSQD</sequence>
<dbReference type="EMBL" id="JSVC01000009">
    <property type="protein sequence ID" value="KIC94953.1"/>
    <property type="molecule type" value="Genomic_DNA"/>
</dbReference>
<proteinExistence type="predicted"/>
<accession>A0A0C1LHU2</accession>
<comment type="caution">
    <text evidence="1">The sequence shown here is derived from an EMBL/GenBank/DDBJ whole genome shotgun (WGS) entry which is preliminary data.</text>
</comment>
<reference evidence="1 2" key="1">
    <citation type="submission" date="2014-11" db="EMBL/GenBank/DDBJ databases">
        <title>Genome sequence of Flavihumibacter solisilvae 3-3.</title>
        <authorList>
            <person name="Zhou G."/>
            <person name="Li M."/>
            <person name="Wang G."/>
        </authorList>
    </citation>
    <scope>NUCLEOTIDE SEQUENCE [LARGE SCALE GENOMIC DNA]</scope>
    <source>
        <strain evidence="1 2">3-3</strain>
    </source>
</reference>
<protein>
    <submittedName>
        <fullName evidence="1">Uncharacterized protein</fullName>
    </submittedName>
</protein>
<evidence type="ECO:0000313" key="2">
    <source>
        <dbReference type="Proteomes" id="UP000031408"/>
    </source>
</evidence>
<gene>
    <name evidence="1" type="ORF">OI18_08630</name>
</gene>
<keyword evidence="2" id="KW-1185">Reference proteome</keyword>
<name>A0A0C1LHU2_9BACT</name>
<organism evidence="1 2">
    <name type="scientific">Flavihumibacter solisilvae</name>
    <dbReference type="NCBI Taxonomy" id="1349421"/>
    <lineage>
        <taxon>Bacteria</taxon>
        <taxon>Pseudomonadati</taxon>
        <taxon>Bacteroidota</taxon>
        <taxon>Chitinophagia</taxon>
        <taxon>Chitinophagales</taxon>
        <taxon>Chitinophagaceae</taxon>
        <taxon>Flavihumibacter</taxon>
    </lineage>
</organism>
<evidence type="ECO:0000313" key="1">
    <source>
        <dbReference type="EMBL" id="KIC94953.1"/>
    </source>
</evidence>
<dbReference type="AlphaFoldDB" id="A0A0C1LHU2"/>
<dbReference type="Proteomes" id="UP000031408">
    <property type="component" value="Unassembled WGS sequence"/>
</dbReference>
<dbReference type="OrthoDB" id="678458at2"/>
<dbReference type="RefSeq" id="WP_039139012.1">
    <property type="nucleotide sequence ID" value="NZ_JSVC01000009.1"/>
</dbReference>